<evidence type="ECO:0000313" key="4">
    <source>
        <dbReference type="Proteomes" id="UP001501459"/>
    </source>
</evidence>
<evidence type="ECO:0000313" key="3">
    <source>
        <dbReference type="EMBL" id="GAA0443294.1"/>
    </source>
</evidence>
<dbReference type="Proteomes" id="UP001501459">
    <property type="component" value="Unassembled WGS sequence"/>
</dbReference>
<feature type="compositionally biased region" description="Basic and acidic residues" evidence="1">
    <location>
        <begin position="82"/>
        <end position="92"/>
    </location>
</feature>
<dbReference type="RefSeq" id="WP_343752833.1">
    <property type="nucleotide sequence ID" value="NZ_BAAADM010000054.1"/>
</dbReference>
<feature type="region of interest" description="Disordered" evidence="1">
    <location>
        <begin position="61"/>
        <end position="100"/>
    </location>
</feature>
<dbReference type="Gene3D" id="3.30.1490.480">
    <property type="entry name" value="Endolytic murein transglycosylase"/>
    <property type="match status" value="1"/>
</dbReference>
<reference evidence="3 4" key="1">
    <citation type="journal article" date="2019" name="Int. J. Syst. Evol. Microbiol.">
        <title>The Global Catalogue of Microorganisms (GCM) 10K type strain sequencing project: providing services to taxonomists for standard genome sequencing and annotation.</title>
        <authorList>
            <consortium name="The Broad Institute Genomics Platform"/>
            <consortium name="The Broad Institute Genome Sequencing Center for Infectious Disease"/>
            <person name="Wu L."/>
            <person name="Ma J."/>
        </authorList>
    </citation>
    <scope>NUCLEOTIDE SEQUENCE [LARGE SCALE GENOMIC DNA]</scope>
    <source>
        <strain evidence="3 4">JCM 12149</strain>
    </source>
</reference>
<comment type="caution">
    <text evidence="3">The sequence shown here is derived from an EMBL/GenBank/DDBJ whole genome shotgun (WGS) entry which is preliminary data.</text>
</comment>
<protein>
    <recommendedName>
        <fullName evidence="5">YceG-like family protein</fullName>
    </recommendedName>
</protein>
<feature type="transmembrane region" description="Helical" evidence="2">
    <location>
        <begin position="7"/>
        <end position="26"/>
    </location>
</feature>
<accession>A0ABN0ZCW7</accession>
<keyword evidence="2" id="KW-0472">Membrane</keyword>
<name>A0ABN0ZCW7_9BACI</name>
<keyword evidence="2" id="KW-1133">Transmembrane helix</keyword>
<sequence length="164" mass="18122">MKQPIRFFALGLLTAGIIMLAVFYFSNDKPNNPARSTEALIQKIESNGYHVMTESEYISASVRSDENNKNGTNAGNNQDDNTNDKDSQENESKSNQTNTYTLTIESGTASSTISNTLQEHNIIENADAFSTYMENEGYSKLVQLGTFELNSDMSHNEIAEAITS</sequence>
<dbReference type="EMBL" id="BAAADM010000054">
    <property type="protein sequence ID" value="GAA0443294.1"/>
    <property type="molecule type" value="Genomic_DNA"/>
</dbReference>
<evidence type="ECO:0000256" key="2">
    <source>
        <dbReference type="SAM" id="Phobius"/>
    </source>
</evidence>
<evidence type="ECO:0000256" key="1">
    <source>
        <dbReference type="SAM" id="MobiDB-lite"/>
    </source>
</evidence>
<organism evidence="3 4">
    <name type="scientific">Lentibacillus halophilus</name>
    <dbReference type="NCBI Taxonomy" id="295065"/>
    <lineage>
        <taxon>Bacteria</taxon>
        <taxon>Bacillati</taxon>
        <taxon>Bacillota</taxon>
        <taxon>Bacilli</taxon>
        <taxon>Bacillales</taxon>
        <taxon>Bacillaceae</taxon>
        <taxon>Lentibacillus</taxon>
    </lineage>
</organism>
<evidence type="ECO:0008006" key="5">
    <source>
        <dbReference type="Google" id="ProtNLM"/>
    </source>
</evidence>
<keyword evidence="2" id="KW-0812">Transmembrane</keyword>
<keyword evidence="4" id="KW-1185">Reference proteome</keyword>
<proteinExistence type="predicted"/>
<gene>
    <name evidence="3" type="ORF">GCM10008983_20610</name>
</gene>